<evidence type="ECO:0000256" key="1">
    <source>
        <dbReference type="SAM" id="Phobius"/>
    </source>
</evidence>
<name>A0A087GA63_ARAAL</name>
<feature type="domain" description="PGG" evidence="2">
    <location>
        <begin position="165"/>
        <end position="265"/>
    </location>
</feature>
<sequence>MELMTLKPSLALKLNTSEDLTIKCETVVHVAVKNHQNEAFKVLLGWLKRENREEILDWKDEDGNTVFHIAASTNQTEVIKLLRRTIKVNAKNLDGKTAMDILQTDQSPCFPKASRLLRIAKERLLCGSTMTLAGYLSKKPSFIEKRSTLLGLTNLSRTRHSSVNTSDSRSVILVVAILIVTATYQAGLSPPGGFWQEDSPILSGRHRQHFAGQMTMEFYSASYFFVIAFFSSLYVIMILIVGLPMWKVLYGSTAALGIANVATFYNIFPSSRNIAEYIIRGHFVLGYPVTVASIVFAPCVAFIVNKYRRHRVDFPAKYFSLPHELS</sequence>
<keyword evidence="1" id="KW-1133">Transmembrane helix</keyword>
<dbReference type="EMBL" id="CM002876">
    <property type="protein sequence ID" value="KFK26765.1"/>
    <property type="molecule type" value="Genomic_DNA"/>
</dbReference>
<dbReference type="Pfam" id="PF12796">
    <property type="entry name" value="Ank_2"/>
    <property type="match status" value="1"/>
</dbReference>
<feature type="transmembrane region" description="Helical" evidence="1">
    <location>
        <begin position="248"/>
        <end position="268"/>
    </location>
</feature>
<keyword evidence="1" id="KW-0472">Membrane</keyword>
<keyword evidence="1" id="KW-0812">Transmembrane</keyword>
<feature type="transmembrane region" description="Helical" evidence="1">
    <location>
        <begin position="170"/>
        <end position="188"/>
    </location>
</feature>
<dbReference type="PANTHER" id="PTHR24128">
    <property type="entry name" value="HOMEOBOX PROTEIN WARIAI"/>
    <property type="match status" value="1"/>
</dbReference>
<dbReference type="SUPFAM" id="SSF48403">
    <property type="entry name" value="Ankyrin repeat"/>
    <property type="match status" value="1"/>
</dbReference>
<dbReference type="Gene3D" id="1.25.40.20">
    <property type="entry name" value="Ankyrin repeat-containing domain"/>
    <property type="match status" value="1"/>
</dbReference>
<dbReference type="OrthoDB" id="1111304at2759"/>
<dbReference type="OMA" id="TICPTRD"/>
<feature type="transmembrane region" description="Helical" evidence="1">
    <location>
        <begin position="221"/>
        <end position="241"/>
    </location>
</feature>
<organism evidence="3 4">
    <name type="scientific">Arabis alpina</name>
    <name type="common">Alpine rock-cress</name>
    <dbReference type="NCBI Taxonomy" id="50452"/>
    <lineage>
        <taxon>Eukaryota</taxon>
        <taxon>Viridiplantae</taxon>
        <taxon>Streptophyta</taxon>
        <taxon>Embryophyta</taxon>
        <taxon>Tracheophyta</taxon>
        <taxon>Spermatophyta</taxon>
        <taxon>Magnoliopsida</taxon>
        <taxon>eudicotyledons</taxon>
        <taxon>Gunneridae</taxon>
        <taxon>Pentapetalae</taxon>
        <taxon>rosids</taxon>
        <taxon>malvids</taxon>
        <taxon>Brassicales</taxon>
        <taxon>Brassicaceae</taxon>
        <taxon>Arabideae</taxon>
        <taxon>Arabis</taxon>
    </lineage>
</organism>
<evidence type="ECO:0000313" key="3">
    <source>
        <dbReference type="EMBL" id="KFK26765.1"/>
    </source>
</evidence>
<dbReference type="InterPro" id="IPR036770">
    <property type="entry name" value="Ankyrin_rpt-contain_sf"/>
</dbReference>
<feature type="transmembrane region" description="Helical" evidence="1">
    <location>
        <begin position="283"/>
        <end position="304"/>
    </location>
</feature>
<protein>
    <recommendedName>
        <fullName evidence="2">PGG domain-containing protein</fullName>
    </recommendedName>
</protein>
<dbReference type="Gramene" id="KFK26765">
    <property type="protein sequence ID" value="KFK26765"/>
    <property type="gene ID" value="AALP_AA8G290800"/>
</dbReference>
<reference evidence="4" key="1">
    <citation type="journal article" date="2015" name="Nat. Plants">
        <title>Genome expansion of Arabis alpina linked with retrotransposition and reduced symmetric DNA methylation.</title>
        <authorList>
            <person name="Willing E.M."/>
            <person name="Rawat V."/>
            <person name="Mandakova T."/>
            <person name="Maumus F."/>
            <person name="James G.V."/>
            <person name="Nordstroem K.J."/>
            <person name="Becker C."/>
            <person name="Warthmann N."/>
            <person name="Chica C."/>
            <person name="Szarzynska B."/>
            <person name="Zytnicki M."/>
            <person name="Albani M.C."/>
            <person name="Kiefer C."/>
            <person name="Bergonzi S."/>
            <person name="Castaings L."/>
            <person name="Mateos J.L."/>
            <person name="Berns M.C."/>
            <person name="Bujdoso N."/>
            <person name="Piofczyk T."/>
            <person name="de Lorenzo L."/>
            <person name="Barrero-Sicilia C."/>
            <person name="Mateos I."/>
            <person name="Piednoel M."/>
            <person name="Hagmann J."/>
            <person name="Chen-Min-Tao R."/>
            <person name="Iglesias-Fernandez R."/>
            <person name="Schuster S.C."/>
            <person name="Alonso-Blanco C."/>
            <person name="Roudier F."/>
            <person name="Carbonero P."/>
            <person name="Paz-Ares J."/>
            <person name="Davis S.J."/>
            <person name="Pecinka A."/>
            <person name="Quesneville H."/>
            <person name="Colot V."/>
            <person name="Lysak M.A."/>
            <person name="Weigel D."/>
            <person name="Coupland G."/>
            <person name="Schneeberger K."/>
        </authorList>
    </citation>
    <scope>NUCLEOTIDE SEQUENCE [LARGE SCALE GENOMIC DNA]</scope>
    <source>
        <strain evidence="4">cv. Pajares</strain>
    </source>
</reference>
<dbReference type="Pfam" id="PF13962">
    <property type="entry name" value="PGG"/>
    <property type="match status" value="1"/>
</dbReference>
<dbReference type="eggNOG" id="KOG0504">
    <property type="taxonomic scope" value="Eukaryota"/>
</dbReference>
<evidence type="ECO:0000313" key="4">
    <source>
        <dbReference type="Proteomes" id="UP000029120"/>
    </source>
</evidence>
<dbReference type="InterPro" id="IPR026961">
    <property type="entry name" value="PGG_dom"/>
</dbReference>
<gene>
    <name evidence="3" type="ordered locus">AALP_Aa8g290800</name>
</gene>
<dbReference type="PANTHER" id="PTHR24128:SF107">
    <property type="entry name" value="PGG DOMAIN-CONTAINING PROTEIN"/>
    <property type="match status" value="1"/>
</dbReference>
<dbReference type="Proteomes" id="UP000029120">
    <property type="component" value="Chromosome 8"/>
</dbReference>
<accession>A0A087GA63</accession>
<keyword evidence="4" id="KW-1185">Reference proteome</keyword>
<evidence type="ECO:0000259" key="2">
    <source>
        <dbReference type="Pfam" id="PF13962"/>
    </source>
</evidence>
<dbReference type="InterPro" id="IPR002110">
    <property type="entry name" value="Ankyrin_rpt"/>
</dbReference>
<proteinExistence type="predicted"/>
<dbReference type="AlphaFoldDB" id="A0A087GA63"/>